<sequence length="79" mass="9046">MKLPQFVASYLHSFIGFKNASSLWATQTQLHFTHYDICIGNSAYRFRQNLPLMGNILPDGVQKIITERYIPIVVNNCSL</sequence>
<evidence type="ECO:0000313" key="1">
    <source>
        <dbReference type="EMBL" id="PQJ58251.1"/>
    </source>
</evidence>
<keyword evidence="2" id="KW-1185">Reference proteome</keyword>
<dbReference type="Proteomes" id="UP000238707">
    <property type="component" value="Unassembled WGS sequence"/>
</dbReference>
<organism evidence="1 2">
    <name type="scientific">Vibrio chagasii</name>
    <dbReference type="NCBI Taxonomy" id="170679"/>
    <lineage>
        <taxon>Bacteria</taxon>
        <taxon>Pseudomonadati</taxon>
        <taxon>Pseudomonadota</taxon>
        <taxon>Gammaproteobacteria</taxon>
        <taxon>Vibrionales</taxon>
        <taxon>Vibrionaceae</taxon>
        <taxon>Vibrio</taxon>
    </lineage>
</organism>
<name>A0A2S7V9T0_9VIBR</name>
<protein>
    <submittedName>
        <fullName evidence="1">Adenylosuccinate synthetase</fullName>
    </submittedName>
</protein>
<evidence type="ECO:0000313" key="2">
    <source>
        <dbReference type="Proteomes" id="UP000238707"/>
    </source>
</evidence>
<comment type="caution">
    <text evidence="1">The sequence shown here is derived from an EMBL/GenBank/DDBJ whole genome shotgun (WGS) entry which is preliminary data.</text>
</comment>
<gene>
    <name evidence="1" type="ORF">BTO10_21310</name>
</gene>
<proteinExistence type="predicted"/>
<dbReference type="EMBL" id="MSCI01000003">
    <property type="protein sequence ID" value="PQJ58251.1"/>
    <property type="molecule type" value="Genomic_DNA"/>
</dbReference>
<dbReference type="AlphaFoldDB" id="A0A2S7V9T0"/>
<reference evidence="1 2" key="1">
    <citation type="submission" date="2016-12" db="EMBL/GenBank/DDBJ databases">
        <title>Diversity of luminous bacteria.</title>
        <authorList>
            <person name="Yoshizawa S."/>
            <person name="Kogure K."/>
        </authorList>
    </citation>
    <scope>NUCLEOTIDE SEQUENCE [LARGE SCALE GENOMIC DNA]</scope>
    <source>
        <strain evidence="1 2">LC2-408</strain>
    </source>
</reference>
<accession>A0A2S7V9T0</accession>